<geneLocation type="mitochondrion" evidence="1"/>
<reference evidence="1" key="1">
    <citation type="submission" date="2017-03" db="EMBL/GenBank/DDBJ databases">
        <title>The mitochondrial genome of the carnivorous plant Utricularia reniformis (Lentibulariaceae): structure, comparative analysis and evolutionary landmarks.</title>
        <authorList>
            <person name="Silva S.R."/>
            <person name="Alvarenga D.O."/>
            <person name="Michael T.P."/>
            <person name="Miranda V.F.O."/>
            <person name="Varani A.M."/>
        </authorList>
    </citation>
    <scope>NUCLEOTIDE SEQUENCE</scope>
</reference>
<accession>A0A1Y0B4T1</accession>
<organism evidence="1">
    <name type="scientific">Utricularia reniformis</name>
    <dbReference type="NCBI Taxonomy" id="192314"/>
    <lineage>
        <taxon>Eukaryota</taxon>
        <taxon>Viridiplantae</taxon>
        <taxon>Streptophyta</taxon>
        <taxon>Embryophyta</taxon>
        <taxon>Tracheophyta</taxon>
        <taxon>Spermatophyta</taxon>
        <taxon>Magnoliopsida</taxon>
        <taxon>eudicotyledons</taxon>
        <taxon>Gunneridae</taxon>
        <taxon>Pentapetalae</taxon>
        <taxon>asterids</taxon>
        <taxon>lamiids</taxon>
        <taxon>Lamiales</taxon>
        <taxon>Lentibulariaceae</taxon>
        <taxon>Utricularia</taxon>
    </lineage>
</organism>
<keyword evidence="1" id="KW-0496">Mitochondrion</keyword>
<dbReference type="AlphaFoldDB" id="A0A1Y0B4T1"/>
<protein>
    <submittedName>
        <fullName evidence="1">Uncharacterized protein</fullName>
    </submittedName>
</protein>
<proteinExistence type="predicted"/>
<gene>
    <name evidence="1" type="ORF">AEK19_MT2242</name>
</gene>
<evidence type="ECO:0000313" key="1">
    <source>
        <dbReference type="EMBL" id="ART32387.1"/>
    </source>
</evidence>
<dbReference type="EMBL" id="KY774314">
    <property type="protein sequence ID" value="ART32387.1"/>
    <property type="molecule type" value="Genomic_DNA"/>
</dbReference>
<sequence>MRYDDDLSPNNCFRVGIHRRLVLNFIPSSLSLWVLNSCLRDSPTSLG</sequence>
<name>A0A1Y0B4T1_9LAMI</name>